<reference evidence="2 3" key="1">
    <citation type="submission" date="2023-10" db="EMBL/GenBank/DDBJ databases">
        <title>Genome-Wide Identification Analysis in wild type Solanum Pinnatisectum Reveals Some Genes Defensing Phytophthora Infestans.</title>
        <authorList>
            <person name="Sun C."/>
        </authorList>
    </citation>
    <scope>NUCLEOTIDE SEQUENCE [LARGE SCALE GENOMIC DNA]</scope>
    <source>
        <strain evidence="2">LQN</strain>
        <tissue evidence="2">Leaf</tissue>
    </source>
</reference>
<dbReference type="PANTHER" id="PTHR31900:SF32">
    <property type="entry name" value="F-BOX_RNI_FBD-LIKE DOMAIN PROTEIN"/>
    <property type="match status" value="1"/>
</dbReference>
<gene>
    <name evidence="2" type="ORF">R3W88_012272</name>
</gene>
<dbReference type="Gene3D" id="1.20.1280.50">
    <property type="match status" value="1"/>
</dbReference>
<dbReference type="InterPro" id="IPR050232">
    <property type="entry name" value="FBL13/AtMIF1-like"/>
</dbReference>
<dbReference type="PANTHER" id="PTHR31900">
    <property type="entry name" value="F-BOX/RNI SUPERFAMILY PROTEIN-RELATED"/>
    <property type="match status" value="1"/>
</dbReference>
<evidence type="ECO:0000313" key="2">
    <source>
        <dbReference type="EMBL" id="KAK4722039.1"/>
    </source>
</evidence>
<dbReference type="Proteomes" id="UP001311915">
    <property type="component" value="Unassembled WGS sequence"/>
</dbReference>
<dbReference type="InterPro" id="IPR001810">
    <property type="entry name" value="F-box_dom"/>
</dbReference>
<dbReference type="EMBL" id="JAWPEI010000007">
    <property type="protein sequence ID" value="KAK4722039.1"/>
    <property type="molecule type" value="Genomic_DNA"/>
</dbReference>
<dbReference type="SUPFAM" id="SSF81383">
    <property type="entry name" value="F-box domain"/>
    <property type="match status" value="1"/>
</dbReference>
<name>A0AAV9L9I1_9SOLN</name>
<dbReference type="Pfam" id="PF23622">
    <property type="entry name" value="LRR_At1g61320_AtMIF1"/>
    <property type="match status" value="1"/>
</dbReference>
<dbReference type="Pfam" id="PF00646">
    <property type="entry name" value="F-box"/>
    <property type="match status" value="1"/>
</dbReference>
<evidence type="ECO:0000313" key="3">
    <source>
        <dbReference type="Proteomes" id="UP001311915"/>
    </source>
</evidence>
<comment type="caution">
    <text evidence="2">The sequence shown here is derived from an EMBL/GenBank/DDBJ whole genome shotgun (WGS) entry which is preliminary data.</text>
</comment>
<dbReference type="InterPro" id="IPR053781">
    <property type="entry name" value="F-box_AtFBL13-like"/>
</dbReference>
<organism evidence="2 3">
    <name type="scientific">Solanum pinnatisectum</name>
    <name type="common">tansyleaf nightshade</name>
    <dbReference type="NCBI Taxonomy" id="50273"/>
    <lineage>
        <taxon>Eukaryota</taxon>
        <taxon>Viridiplantae</taxon>
        <taxon>Streptophyta</taxon>
        <taxon>Embryophyta</taxon>
        <taxon>Tracheophyta</taxon>
        <taxon>Spermatophyta</taxon>
        <taxon>Magnoliopsida</taxon>
        <taxon>eudicotyledons</taxon>
        <taxon>Gunneridae</taxon>
        <taxon>Pentapetalae</taxon>
        <taxon>asterids</taxon>
        <taxon>lamiids</taxon>
        <taxon>Solanales</taxon>
        <taxon>Solanaceae</taxon>
        <taxon>Solanoideae</taxon>
        <taxon>Solaneae</taxon>
        <taxon>Solanum</taxon>
    </lineage>
</organism>
<dbReference type="InterPro" id="IPR055357">
    <property type="entry name" value="LRR_At1g61320_AtMIF1"/>
</dbReference>
<dbReference type="InterPro" id="IPR032675">
    <property type="entry name" value="LRR_dom_sf"/>
</dbReference>
<protein>
    <recommendedName>
        <fullName evidence="1">F-box domain-containing protein</fullName>
    </recommendedName>
</protein>
<dbReference type="CDD" id="cd22160">
    <property type="entry name" value="F-box_AtFBL13-like"/>
    <property type="match status" value="1"/>
</dbReference>
<proteinExistence type="predicted"/>
<dbReference type="Gene3D" id="3.80.10.10">
    <property type="entry name" value="Ribonuclease Inhibitor"/>
    <property type="match status" value="1"/>
</dbReference>
<keyword evidence="3" id="KW-1185">Reference proteome</keyword>
<evidence type="ECO:0000259" key="1">
    <source>
        <dbReference type="PROSITE" id="PS50181"/>
    </source>
</evidence>
<dbReference type="SUPFAM" id="SSF52047">
    <property type="entry name" value="RNI-like"/>
    <property type="match status" value="1"/>
</dbReference>
<dbReference type="PROSITE" id="PS50181">
    <property type="entry name" value="FBOX"/>
    <property type="match status" value="1"/>
</dbReference>
<sequence length="479" mass="55066">MASRKNLSRRSSDSSILSKKRKIENETLEDRISELPDGFLLQMLSHLPTKDAVASSLLSKSWRNLWTPIHSFNFSNANYTEVRNFKSFVDNALIHSTSSKIKKFVLDFHTILWQPELWKSDSKISQWINFAVGKEVQDVAIYAQPYSSRFSYELPLSMYTCSSLITLTLTNWVFDKRLNIAWNSLTSLTLHSTSLDDEDIVKLLSSCPALEAMELSFCEKFHSLKITSNLKRQTLSNHLLPDVQGNEVLEINAPHLKHLDISGDLGKLNVGYLTFSDICITVGKREAGIDEDDCPYYHQVIRNLVLDYLDKLSNVTELIIGSWFAKVVFMLQLESVILPKLRCKCLTLKLGVSKYNMYGIASLLQNLPRLESLNIHIKPKTYNDSPCELVQRYLDEVNDINFWRWIPNHLFPNLKNVKIVGCVGKCMRMWSTMGFCKLFKLLKFLLKNVEALQKLVIVAERRECDFCLERCVPAFIEIS</sequence>
<dbReference type="SMART" id="SM00256">
    <property type="entry name" value="FBOX"/>
    <property type="match status" value="1"/>
</dbReference>
<accession>A0AAV9L9I1</accession>
<dbReference type="InterPro" id="IPR036047">
    <property type="entry name" value="F-box-like_dom_sf"/>
</dbReference>
<dbReference type="AlphaFoldDB" id="A0AAV9L9I1"/>
<feature type="domain" description="F-box" evidence="1">
    <location>
        <begin position="29"/>
        <end position="82"/>
    </location>
</feature>